<dbReference type="Proteomes" id="UP001050975">
    <property type="component" value="Unassembled WGS sequence"/>
</dbReference>
<keyword evidence="1 5" id="KW-1003">Cell membrane</keyword>
<dbReference type="InterPro" id="IPR005372">
    <property type="entry name" value="UPF0182"/>
</dbReference>
<dbReference type="EMBL" id="BLAY01000011">
    <property type="protein sequence ID" value="GET36274.1"/>
    <property type="molecule type" value="Genomic_DNA"/>
</dbReference>
<reference evidence="6" key="1">
    <citation type="submission" date="2019-10" db="EMBL/GenBank/DDBJ databases">
        <title>Draft genome sequece of Microseira wollei NIES-4236.</title>
        <authorList>
            <person name="Yamaguchi H."/>
            <person name="Suzuki S."/>
            <person name="Kawachi M."/>
        </authorList>
    </citation>
    <scope>NUCLEOTIDE SEQUENCE</scope>
    <source>
        <strain evidence="6">NIES-4236</strain>
    </source>
</reference>
<feature type="transmembrane region" description="Helical" evidence="5">
    <location>
        <begin position="50"/>
        <end position="68"/>
    </location>
</feature>
<dbReference type="GO" id="GO:0005576">
    <property type="term" value="C:extracellular region"/>
    <property type="evidence" value="ECO:0007669"/>
    <property type="project" value="TreeGrafter"/>
</dbReference>
<feature type="transmembrane region" description="Helical" evidence="5">
    <location>
        <begin position="333"/>
        <end position="353"/>
    </location>
</feature>
<organism evidence="6 7">
    <name type="scientific">Microseira wollei NIES-4236</name>
    <dbReference type="NCBI Taxonomy" id="2530354"/>
    <lineage>
        <taxon>Bacteria</taxon>
        <taxon>Bacillati</taxon>
        <taxon>Cyanobacteriota</taxon>
        <taxon>Cyanophyceae</taxon>
        <taxon>Oscillatoriophycideae</taxon>
        <taxon>Aerosakkonematales</taxon>
        <taxon>Aerosakkonemataceae</taxon>
        <taxon>Microseira</taxon>
    </lineage>
</organism>
<evidence type="ECO:0000256" key="2">
    <source>
        <dbReference type="ARBA" id="ARBA00022692"/>
    </source>
</evidence>
<dbReference type="PANTHER" id="PTHR39344:SF1">
    <property type="entry name" value="UPF0182 PROTEIN SLL1060"/>
    <property type="match status" value="1"/>
</dbReference>
<dbReference type="RefSeq" id="WP_226575591.1">
    <property type="nucleotide sequence ID" value="NZ_BLAY01000011.1"/>
</dbReference>
<dbReference type="PANTHER" id="PTHR39344">
    <property type="entry name" value="UPF0182 PROTEIN SLL1060"/>
    <property type="match status" value="1"/>
</dbReference>
<name>A0AAV3X2L3_9CYAN</name>
<dbReference type="HAMAP" id="MF_01600">
    <property type="entry name" value="UPF0182"/>
    <property type="match status" value="1"/>
</dbReference>
<evidence type="ECO:0000313" key="6">
    <source>
        <dbReference type="EMBL" id="GET36274.1"/>
    </source>
</evidence>
<gene>
    <name evidence="6" type="ORF">MiSe_10220</name>
</gene>
<protein>
    <recommendedName>
        <fullName evidence="5">UPF0182 protein MiSe_10220</fullName>
    </recommendedName>
</protein>
<comment type="caution">
    <text evidence="6">The sequence shown here is derived from an EMBL/GenBank/DDBJ whole genome shotgun (WGS) entry which is preliminary data.</text>
</comment>
<feature type="transmembrane region" description="Helical" evidence="5">
    <location>
        <begin position="193"/>
        <end position="210"/>
    </location>
</feature>
<evidence type="ECO:0000256" key="3">
    <source>
        <dbReference type="ARBA" id="ARBA00022989"/>
    </source>
</evidence>
<comment type="similarity">
    <text evidence="5">Belongs to the UPF0182 family.</text>
</comment>
<evidence type="ECO:0000256" key="5">
    <source>
        <dbReference type="HAMAP-Rule" id="MF_01600"/>
    </source>
</evidence>
<evidence type="ECO:0000256" key="4">
    <source>
        <dbReference type="ARBA" id="ARBA00023136"/>
    </source>
</evidence>
<keyword evidence="2 5" id="KW-0812">Transmembrane</keyword>
<dbReference type="Pfam" id="PF03699">
    <property type="entry name" value="UPF0182"/>
    <property type="match status" value="1"/>
</dbReference>
<feature type="transmembrane region" description="Helical" evidence="5">
    <location>
        <begin position="365"/>
        <end position="387"/>
    </location>
</feature>
<evidence type="ECO:0000256" key="1">
    <source>
        <dbReference type="ARBA" id="ARBA00022475"/>
    </source>
</evidence>
<dbReference type="NCBIfam" id="NF002707">
    <property type="entry name" value="PRK02509.1"/>
    <property type="match status" value="1"/>
</dbReference>
<keyword evidence="7" id="KW-1185">Reference proteome</keyword>
<accession>A0AAV3X2L3</accession>
<proteinExistence type="inferred from homology"/>
<keyword evidence="3 5" id="KW-1133">Transmembrane helix</keyword>
<evidence type="ECO:0000313" key="7">
    <source>
        <dbReference type="Proteomes" id="UP001050975"/>
    </source>
</evidence>
<comment type="subcellular location">
    <subcellularLocation>
        <location evidence="5">Cell membrane</location>
        <topology evidence="5">Multi-pass membrane protein</topology>
    </subcellularLocation>
</comment>
<dbReference type="AlphaFoldDB" id="A0AAV3X2L3"/>
<sequence length="977" mass="112168">MVVKRIFRLVVLLLGLWLGFDFVSYLVTEILWFKEVGDLPVFLTRIRTQLGLWAIAFGITAAFLLCNLDLAQRLKYPTDLSRVAEEQRGSWAGGQRRENYLLKESGLRLRWLLPIVLGLMLLVALMLLHYGQVVFSFWHPDLKKPLISPPLPPRFDPTSIGELFVPELQIWQLGLVVGVAIAILWLCQFCLKLCAIALSLSFGAIVSAHWDKILPYFHPTAFNRTEPLFNRDISFYVFNLPILQLLEFWLLGLFLYGLIAVALIYLLSGDSLSQGSFPGFSLMQQRHLNGLGGGFMLSVAFSYWLQRYELLYSNRGVTYGASYTDVTAQLPTYTTLSLVSLAIAAFLLWKTVFWLPTKKAETVKIAPILFITFFFLLTGSYLIPAVVQRLVVQPNELARERPYIERSIALTRQAFGLEDIDVETFDPNNQLNYDAIRANPLTIRNIRLWDTRPLLQTNRQLQRIRLYYEFANADIDRYTLKLEEGAEKQQAILAARELDYSAVPSEAQTWVNEHLVYTHGYGFTMSPVNTVAPGGLPDYFVKNISGPTATGNGGALETSSANIRESIPISRPRIYYGEITNTYIMAPTKVEEFDYPSGEDNVYNTYDGLGGIKIKNWWLRLLFAQYLKDWQMLLTRNFTPETKLLFRRNINERVRALAPFLRYDNDPYLVVTDAEGIGTRRDTITNNYLYWVIDAYTTSDRYPYSDPGNYEFNYIRNSVKVVIDAYNGSIFFFVADPTDPLIKTWQNIFPGLFKPLSEMPVTLRNHIRYPEDFYSTQSERFLTYHMTDPQVFYNREDQWQIPQEIYGSEPQPVQPYYLIMKLPTAASEEFILLLPFTPTQRNNLIGWLAARSDGENYGKLLLYQFPKQELVFGPEQIEARINQDPVISQQISLWNRRGSRAIQGNLLVIPIERSLLYVEPLYLEAEQNSLPTLVRVIVAYENRIVMAETLEQALQAIFQPQKPPAPAIIRSVEEASS</sequence>
<dbReference type="GO" id="GO:0005886">
    <property type="term" value="C:plasma membrane"/>
    <property type="evidence" value="ECO:0007669"/>
    <property type="project" value="UniProtKB-SubCell"/>
</dbReference>
<feature type="transmembrane region" description="Helical" evidence="5">
    <location>
        <begin position="168"/>
        <end position="186"/>
    </location>
</feature>
<keyword evidence="4 5" id="KW-0472">Membrane</keyword>
<feature type="transmembrane region" description="Helical" evidence="5">
    <location>
        <begin position="248"/>
        <end position="267"/>
    </location>
</feature>
<feature type="transmembrane region" description="Helical" evidence="5">
    <location>
        <begin position="288"/>
        <end position="305"/>
    </location>
</feature>
<feature type="transmembrane region" description="Helical" evidence="5">
    <location>
        <begin position="111"/>
        <end position="130"/>
    </location>
</feature>